<proteinExistence type="predicted"/>
<evidence type="ECO:0000313" key="1">
    <source>
        <dbReference type="EMBL" id="KAJ6645945.1"/>
    </source>
</evidence>
<dbReference type="AlphaFoldDB" id="A0A9Q0N909"/>
<keyword evidence="2" id="KW-1185">Reference proteome</keyword>
<dbReference type="Proteomes" id="UP001151699">
    <property type="component" value="Chromosome A"/>
</dbReference>
<gene>
    <name evidence="1" type="ORF">Bhyg_01154</name>
</gene>
<accession>A0A9Q0N909</accession>
<protein>
    <submittedName>
        <fullName evidence="1">Uncharacterized protein</fullName>
    </submittedName>
</protein>
<sequence>MTTDLFWILQQITMPQLFQTTTTEICQKNAKNIAI</sequence>
<name>A0A9Q0N909_9DIPT</name>
<organism evidence="1 2">
    <name type="scientific">Pseudolycoriella hygida</name>
    <dbReference type="NCBI Taxonomy" id="35572"/>
    <lineage>
        <taxon>Eukaryota</taxon>
        <taxon>Metazoa</taxon>
        <taxon>Ecdysozoa</taxon>
        <taxon>Arthropoda</taxon>
        <taxon>Hexapoda</taxon>
        <taxon>Insecta</taxon>
        <taxon>Pterygota</taxon>
        <taxon>Neoptera</taxon>
        <taxon>Endopterygota</taxon>
        <taxon>Diptera</taxon>
        <taxon>Nematocera</taxon>
        <taxon>Sciaroidea</taxon>
        <taxon>Sciaridae</taxon>
        <taxon>Pseudolycoriella</taxon>
    </lineage>
</organism>
<comment type="caution">
    <text evidence="1">The sequence shown here is derived from an EMBL/GenBank/DDBJ whole genome shotgun (WGS) entry which is preliminary data.</text>
</comment>
<dbReference type="EMBL" id="WJQU01000001">
    <property type="protein sequence ID" value="KAJ6645945.1"/>
    <property type="molecule type" value="Genomic_DNA"/>
</dbReference>
<reference evidence="1" key="1">
    <citation type="submission" date="2022-07" db="EMBL/GenBank/DDBJ databases">
        <authorList>
            <person name="Trinca V."/>
            <person name="Uliana J.V.C."/>
            <person name="Torres T.T."/>
            <person name="Ward R.J."/>
            <person name="Monesi N."/>
        </authorList>
    </citation>
    <scope>NUCLEOTIDE SEQUENCE</scope>
    <source>
        <strain evidence="1">HSMRA1968</strain>
        <tissue evidence="1">Whole embryos</tissue>
    </source>
</reference>
<evidence type="ECO:0000313" key="2">
    <source>
        <dbReference type="Proteomes" id="UP001151699"/>
    </source>
</evidence>